<name>A0A0F9UG41_9ZZZZ</name>
<evidence type="ECO:0000313" key="1">
    <source>
        <dbReference type="EMBL" id="KKN52568.1"/>
    </source>
</evidence>
<dbReference type="EMBL" id="LAZR01001013">
    <property type="protein sequence ID" value="KKN52568.1"/>
    <property type="molecule type" value="Genomic_DNA"/>
</dbReference>
<gene>
    <name evidence="1" type="ORF">LCGC14_0611200</name>
</gene>
<comment type="caution">
    <text evidence="1">The sequence shown here is derived from an EMBL/GenBank/DDBJ whole genome shotgun (WGS) entry which is preliminary data.</text>
</comment>
<dbReference type="AlphaFoldDB" id="A0A0F9UG41"/>
<organism evidence="1">
    <name type="scientific">marine sediment metagenome</name>
    <dbReference type="NCBI Taxonomy" id="412755"/>
    <lineage>
        <taxon>unclassified sequences</taxon>
        <taxon>metagenomes</taxon>
        <taxon>ecological metagenomes</taxon>
    </lineage>
</organism>
<reference evidence="1" key="1">
    <citation type="journal article" date="2015" name="Nature">
        <title>Complex archaea that bridge the gap between prokaryotes and eukaryotes.</title>
        <authorList>
            <person name="Spang A."/>
            <person name="Saw J.H."/>
            <person name="Jorgensen S.L."/>
            <person name="Zaremba-Niedzwiedzka K."/>
            <person name="Martijn J."/>
            <person name="Lind A.E."/>
            <person name="van Eijk R."/>
            <person name="Schleper C."/>
            <person name="Guy L."/>
            <person name="Ettema T.J."/>
        </authorList>
    </citation>
    <scope>NUCLEOTIDE SEQUENCE</scope>
</reference>
<proteinExistence type="predicted"/>
<protein>
    <submittedName>
        <fullName evidence="1">Uncharacterized protein</fullName>
    </submittedName>
</protein>
<sequence length="52" mass="5944">MRTDNSYQPSSTDVWLGAENYFIQVAIEEAAREVGKFRMIKNKGGENYGKSR</sequence>
<accession>A0A0F9UG41</accession>